<protein>
    <submittedName>
        <fullName evidence="1">Uncharacterized protein</fullName>
    </submittedName>
</protein>
<accession>A0A147B9B4</accession>
<sequence>ASKMTAPQLAILLLLSCTTPIYCTIPLRFPLNWFRARAGLAPSSNDTDPSTTNDASIGLGGASQLLASVAQDPHRAAEGLEALSAMEAPPWSSGTRLADPQNWCL</sequence>
<reference evidence="1" key="1">
    <citation type="submission" date="2016-03" db="EMBL/GenBank/DDBJ databases">
        <title>Gut transcriptome analysis on engorged females of Ornithodoros mimon (Acari: Argasidae) and phylogenetic inferences of soft ticks.</title>
        <authorList>
            <person name="Landulfo G.A."/>
            <person name="Giovanni D."/>
            <person name="Carvalho E."/>
            <person name="Junqueira-de-Azevedo I."/>
            <person name="Patane J."/>
            <person name="Mendoca R."/>
            <person name="Barros-Battesti D."/>
        </authorList>
    </citation>
    <scope>NUCLEOTIDE SEQUENCE</scope>
    <source>
        <strain evidence="1">Females</strain>
        <tissue evidence="1">Gut</tissue>
    </source>
</reference>
<organism evidence="1">
    <name type="scientific">Alectorobius mimon</name>
    <dbReference type="NCBI Taxonomy" id="360319"/>
    <lineage>
        <taxon>Eukaryota</taxon>
        <taxon>Metazoa</taxon>
        <taxon>Ecdysozoa</taxon>
        <taxon>Arthropoda</taxon>
        <taxon>Chelicerata</taxon>
        <taxon>Arachnida</taxon>
        <taxon>Acari</taxon>
        <taxon>Parasitiformes</taxon>
        <taxon>Ixodida</taxon>
        <taxon>Ixodoidea</taxon>
        <taxon>Argasidae</taxon>
        <taxon>Ornithodorinae</taxon>
        <taxon>Alectorobius</taxon>
    </lineage>
</organism>
<name>A0A147B9B4_9ACAR</name>
<dbReference type="EMBL" id="GEIB01000547">
    <property type="protein sequence ID" value="JAR87368.1"/>
    <property type="molecule type" value="Transcribed_RNA"/>
</dbReference>
<feature type="non-terminal residue" evidence="1">
    <location>
        <position position="1"/>
    </location>
</feature>
<proteinExistence type="predicted"/>
<evidence type="ECO:0000313" key="1">
    <source>
        <dbReference type="EMBL" id="JAR87368.1"/>
    </source>
</evidence>
<dbReference type="AlphaFoldDB" id="A0A147B9B4"/>